<name>A0A0D1YUN1_9EURO</name>
<dbReference type="VEuPathDB" id="FungiDB:PV08_03245"/>
<dbReference type="InterPro" id="IPR008030">
    <property type="entry name" value="NmrA-like"/>
</dbReference>
<dbReference type="Pfam" id="PF05368">
    <property type="entry name" value="NmrA"/>
    <property type="match status" value="1"/>
</dbReference>
<dbReference type="EMBL" id="KN847493">
    <property type="protein sequence ID" value="KIW18956.1"/>
    <property type="molecule type" value="Genomic_DNA"/>
</dbReference>
<sequence>MTARTILITGATGKQGGSAVKALLVNPPPFEFRILALTRKSTSKAAKDLAEDSRVELIEGDLHDPQAIFTKAGGVGAVWGVFCVTIPSMKKGTEQLEMEQGKRLIDAAITHDVKHFVLTSVDRGGPEKSDVNATDVPHFVTKYWTEKHLIESTRGKNTSYTILRPVAFMENLTPTFPGRVFAAMWANMGDKALQIVATKDIGVFAAKAFAGSDTEEYKNTSISLAGDTLTQSQANEIFWRALGRPMPVSYGFVASLLQWMVPELGTMFHWFVEHGYGADEVQCRRLNKDMLNFESWLIQESGFKR</sequence>
<keyword evidence="2" id="KW-0521">NADP</keyword>
<comment type="similarity">
    <text evidence="1">Belongs to the NmrA-type oxidoreductase family.</text>
</comment>
<proteinExistence type="inferred from homology"/>
<dbReference type="RefSeq" id="XP_016239172.1">
    <property type="nucleotide sequence ID" value="XM_016377602.1"/>
</dbReference>
<evidence type="ECO:0000256" key="1">
    <source>
        <dbReference type="ARBA" id="ARBA00006328"/>
    </source>
</evidence>
<evidence type="ECO:0000259" key="3">
    <source>
        <dbReference type="Pfam" id="PF05368"/>
    </source>
</evidence>
<dbReference type="Gene3D" id="3.90.25.10">
    <property type="entry name" value="UDP-galactose 4-epimerase, domain 1"/>
    <property type="match status" value="1"/>
</dbReference>
<organism evidence="4 5">
    <name type="scientific">Exophiala spinifera</name>
    <dbReference type="NCBI Taxonomy" id="91928"/>
    <lineage>
        <taxon>Eukaryota</taxon>
        <taxon>Fungi</taxon>
        <taxon>Dikarya</taxon>
        <taxon>Ascomycota</taxon>
        <taxon>Pezizomycotina</taxon>
        <taxon>Eurotiomycetes</taxon>
        <taxon>Chaetothyriomycetidae</taxon>
        <taxon>Chaetothyriales</taxon>
        <taxon>Herpotrichiellaceae</taxon>
        <taxon>Exophiala</taxon>
    </lineage>
</organism>
<dbReference type="PANTHER" id="PTHR42748:SF7">
    <property type="entry name" value="NMRA LIKE REDOX SENSOR 1-RELATED"/>
    <property type="match status" value="1"/>
</dbReference>
<protein>
    <recommendedName>
        <fullName evidence="3">NmrA-like domain-containing protein</fullName>
    </recommendedName>
</protein>
<dbReference type="InterPro" id="IPR036291">
    <property type="entry name" value="NAD(P)-bd_dom_sf"/>
</dbReference>
<dbReference type="AlphaFoldDB" id="A0A0D1YUN1"/>
<feature type="domain" description="NmrA-like" evidence="3">
    <location>
        <begin position="4"/>
        <end position="278"/>
    </location>
</feature>
<dbReference type="STRING" id="91928.A0A0D1YUN1"/>
<evidence type="ECO:0000313" key="4">
    <source>
        <dbReference type="EMBL" id="KIW18956.1"/>
    </source>
</evidence>
<accession>A0A0D1YUN1</accession>
<gene>
    <name evidence="4" type="ORF">PV08_03245</name>
</gene>
<dbReference type="HOGENOM" id="CLU_007383_8_4_1"/>
<dbReference type="GO" id="GO:0005634">
    <property type="term" value="C:nucleus"/>
    <property type="evidence" value="ECO:0007669"/>
    <property type="project" value="TreeGrafter"/>
</dbReference>
<evidence type="ECO:0000256" key="2">
    <source>
        <dbReference type="ARBA" id="ARBA00022857"/>
    </source>
</evidence>
<dbReference type="PANTHER" id="PTHR42748">
    <property type="entry name" value="NITROGEN METABOLITE REPRESSION PROTEIN NMRA FAMILY MEMBER"/>
    <property type="match status" value="1"/>
</dbReference>
<dbReference type="OrthoDB" id="9997102at2759"/>
<evidence type="ECO:0000313" key="5">
    <source>
        <dbReference type="Proteomes" id="UP000053328"/>
    </source>
</evidence>
<reference evidence="4 5" key="1">
    <citation type="submission" date="2015-01" db="EMBL/GenBank/DDBJ databases">
        <title>The Genome Sequence of Exophiala spinifera CBS89968.</title>
        <authorList>
            <consortium name="The Broad Institute Genomics Platform"/>
            <person name="Cuomo C."/>
            <person name="de Hoog S."/>
            <person name="Gorbushina A."/>
            <person name="Stielow B."/>
            <person name="Teixiera M."/>
            <person name="Abouelleil A."/>
            <person name="Chapman S.B."/>
            <person name="Priest M."/>
            <person name="Young S.K."/>
            <person name="Wortman J."/>
            <person name="Nusbaum C."/>
            <person name="Birren B."/>
        </authorList>
    </citation>
    <scope>NUCLEOTIDE SEQUENCE [LARGE SCALE GENOMIC DNA]</scope>
    <source>
        <strain evidence="4 5">CBS 89968</strain>
    </source>
</reference>
<dbReference type="InterPro" id="IPR051164">
    <property type="entry name" value="NmrA-like_oxidored"/>
</dbReference>
<dbReference type="GeneID" id="27330328"/>
<dbReference type="SUPFAM" id="SSF51735">
    <property type="entry name" value="NAD(P)-binding Rossmann-fold domains"/>
    <property type="match status" value="1"/>
</dbReference>
<dbReference type="Proteomes" id="UP000053328">
    <property type="component" value="Unassembled WGS sequence"/>
</dbReference>
<dbReference type="Gene3D" id="3.40.50.720">
    <property type="entry name" value="NAD(P)-binding Rossmann-like Domain"/>
    <property type="match status" value="1"/>
</dbReference>
<keyword evidence="5" id="KW-1185">Reference proteome</keyword>